<evidence type="ECO:0000313" key="9">
    <source>
        <dbReference type="RefSeq" id="XP_040493390.1"/>
    </source>
</evidence>
<dbReference type="RefSeq" id="XP_040493388.1">
    <property type="nucleotide sequence ID" value="XM_040637454.1"/>
</dbReference>
<dbReference type="RefSeq" id="XP_040493390.1">
    <property type="nucleotide sequence ID" value="XM_040637456.1"/>
</dbReference>
<reference evidence="4 5" key="2">
    <citation type="submission" date="2025-04" db="UniProtKB">
        <authorList>
            <consortium name="RefSeq"/>
        </authorList>
    </citation>
    <scope>IDENTIFICATION</scope>
    <source>
        <tissue evidence="4 5">Whole blood</tissue>
    </source>
</reference>
<dbReference type="Ensembl" id="ENSUMAT00000027245.1">
    <property type="protein sequence ID" value="ENSUMAP00000022981.1"/>
    <property type="gene ID" value="ENSUMAG00000016777.1"/>
</dbReference>
<dbReference type="RefSeq" id="XP_040493387.1">
    <property type="nucleotide sequence ID" value="XM_040637453.1"/>
</dbReference>
<dbReference type="RefSeq" id="XP_040493386.1">
    <property type="nucleotide sequence ID" value="XM_040637452.1"/>
</dbReference>
<dbReference type="Pfam" id="PF05461">
    <property type="entry name" value="ApoL"/>
    <property type="match status" value="1"/>
</dbReference>
<reference evidence="2" key="1">
    <citation type="submission" date="2019-03" db="UniProtKB">
        <authorList>
            <consortium name="Ensembl"/>
        </authorList>
    </citation>
    <scope>IDENTIFICATION</scope>
</reference>
<proteinExistence type="inferred from homology"/>
<dbReference type="GeneTree" id="ENSGT01030000234599"/>
<organism evidence="2">
    <name type="scientific">Ursus maritimus</name>
    <name type="common">Polar bear</name>
    <name type="synonym">Thalarctos maritimus</name>
    <dbReference type="NCBI Taxonomy" id="29073"/>
    <lineage>
        <taxon>Eukaryota</taxon>
        <taxon>Metazoa</taxon>
        <taxon>Chordata</taxon>
        <taxon>Craniata</taxon>
        <taxon>Vertebrata</taxon>
        <taxon>Euteleostomi</taxon>
        <taxon>Mammalia</taxon>
        <taxon>Eutheria</taxon>
        <taxon>Laurasiatheria</taxon>
        <taxon>Carnivora</taxon>
        <taxon>Caniformia</taxon>
        <taxon>Ursidae</taxon>
        <taxon>Ursus</taxon>
    </lineage>
</organism>
<dbReference type="PANTHER" id="PTHR14096:SF27">
    <property type="entry name" value="APOLIPOPROTEIN L2"/>
    <property type="match status" value="1"/>
</dbReference>
<protein>
    <submittedName>
        <fullName evidence="4 5">Apolipoprotein L4-like</fullName>
    </submittedName>
</protein>
<evidence type="ECO:0000313" key="3">
    <source>
        <dbReference type="Proteomes" id="UP000261680"/>
    </source>
</evidence>
<dbReference type="GO" id="GO:0008289">
    <property type="term" value="F:lipid binding"/>
    <property type="evidence" value="ECO:0007669"/>
    <property type="project" value="InterPro"/>
</dbReference>
<accession>A0A452UPQ9</accession>
<name>A0A452UPQ9_URSMA</name>
<dbReference type="InterPro" id="IPR008405">
    <property type="entry name" value="ApoL"/>
</dbReference>
<keyword evidence="3" id="KW-1185">Reference proteome</keyword>
<dbReference type="RefSeq" id="XP_040493385.1">
    <property type="nucleotide sequence ID" value="XM_040637451.1"/>
</dbReference>
<dbReference type="GO" id="GO:0005576">
    <property type="term" value="C:extracellular region"/>
    <property type="evidence" value="ECO:0007669"/>
    <property type="project" value="InterPro"/>
</dbReference>
<evidence type="ECO:0000313" key="5">
    <source>
        <dbReference type="RefSeq" id="XP_040493386.1"/>
    </source>
</evidence>
<dbReference type="PANTHER" id="PTHR14096">
    <property type="entry name" value="APOLIPOPROTEIN L"/>
    <property type="match status" value="1"/>
</dbReference>
<dbReference type="GO" id="GO:0016020">
    <property type="term" value="C:membrane"/>
    <property type="evidence" value="ECO:0007669"/>
    <property type="project" value="TreeGrafter"/>
</dbReference>
<dbReference type="AlphaFoldDB" id="A0A452UPQ9"/>
<evidence type="ECO:0000313" key="6">
    <source>
        <dbReference type="RefSeq" id="XP_040493387.1"/>
    </source>
</evidence>
<dbReference type="Proteomes" id="UP000261680">
    <property type="component" value="Unplaced"/>
</dbReference>
<gene>
    <name evidence="4 5 6 7 8 9" type="primary">LOC103676428</name>
</gene>
<evidence type="ECO:0000313" key="8">
    <source>
        <dbReference type="RefSeq" id="XP_040493389.1"/>
    </source>
</evidence>
<dbReference type="GO" id="GO:0006869">
    <property type="term" value="P:lipid transport"/>
    <property type="evidence" value="ECO:0007669"/>
    <property type="project" value="InterPro"/>
</dbReference>
<sequence length="209" mass="23479">MTSGAHGLSPETEALVEKVIESFQNTVSLQELHILPTNHETWERFVAEATLSREEADALHGGLDRLDMEAEDQLARERFLSEFPQLKMRLEERIRKLLELSGNVDRLHKNCTISKRVGGSTGMSGILKFVGLGLVPFRGQSDTHSSYSGAGSNIRCDPCVHQLRERLKRVVRKCQASHTTSIGVDDKEKVVANVFSEQTSNFFLSRYLH</sequence>
<dbReference type="GeneID" id="103676428"/>
<evidence type="ECO:0000313" key="4">
    <source>
        <dbReference type="RefSeq" id="XP_040493385.1"/>
    </source>
</evidence>
<dbReference type="Ensembl" id="ENSUMAT00000027243.1">
    <property type="protein sequence ID" value="ENSUMAP00000022979.1"/>
    <property type="gene ID" value="ENSUMAG00000016777.1"/>
</dbReference>
<dbReference type="RefSeq" id="XP_040493389.1">
    <property type="nucleotide sequence ID" value="XM_040637455.1"/>
</dbReference>
<comment type="similarity">
    <text evidence="1">Belongs to the apolipoprotein L family.</text>
</comment>
<dbReference type="KEGG" id="umr:103676428"/>
<evidence type="ECO:0000313" key="7">
    <source>
        <dbReference type="RefSeq" id="XP_040493388.1"/>
    </source>
</evidence>
<dbReference type="OrthoDB" id="6363454at2759"/>
<dbReference type="GO" id="GO:0042157">
    <property type="term" value="P:lipoprotein metabolic process"/>
    <property type="evidence" value="ECO:0007669"/>
    <property type="project" value="InterPro"/>
</dbReference>
<evidence type="ECO:0000313" key="2">
    <source>
        <dbReference type="Ensembl" id="ENSUMAP00000022979"/>
    </source>
</evidence>
<evidence type="ECO:0000256" key="1">
    <source>
        <dbReference type="ARBA" id="ARBA00010090"/>
    </source>
</evidence>